<gene>
    <name evidence="1" type="ORF">CSSPTR1EN2_LOCUS15188</name>
</gene>
<proteinExistence type="predicted"/>
<dbReference type="PANTHER" id="PTHR37067">
    <property type="entry name" value="PX DOMAIN-CONTAINING PROTEIN"/>
    <property type="match status" value="1"/>
</dbReference>
<evidence type="ECO:0000313" key="1">
    <source>
        <dbReference type="EMBL" id="CAK9220119.1"/>
    </source>
</evidence>
<name>A0ABP0UFC1_9BRYO</name>
<dbReference type="Proteomes" id="UP001497512">
    <property type="component" value="Chromosome 3"/>
</dbReference>
<keyword evidence="2" id="KW-1185">Reference proteome</keyword>
<accession>A0ABP0UFC1</accession>
<dbReference type="EMBL" id="OZ019895">
    <property type="protein sequence ID" value="CAK9220119.1"/>
    <property type="molecule type" value="Genomic_DNA"/>
</dbReference>
<dbReference type="PANTHER" id="PTHR37067:SF3">
    <property type="entry name" value="PX DOMAIN-CONTAINING PROTEIN"/>
    <property type="match status" value="1"/>
</dbReference>
<reference evidence="1" key="1">
    <citation type="submission" date="2024-02" db="EMBL/GenBank/DDBJ databases">
        <authorList>
            <consortium name="ELIXIR-Norway"/>
            <consortium name="Elixir Norway"/>
        </authorList>
    </citation>
    <scope>NUCLEOTIDE SEQUENCE</scope>
</reference>
<protein>
    <recommendedName>
        <fullName evidence="3">Transposase</fullName>
    </recommendedName>
</protein>
<evidence type="ECO:0000313" key="2">
    <source>
        <dbReference type="Proteomes" id="UP001497512"/>
    </source>
</evidence>
<evidence type="ECO:0008006" key="3">
    <source>
        <dbReference type="Google" id="ProtNLM"/>
    </source>
</evidence>
<sequence>MFFKPELDEDDKEMDLIIKTNALKLFHQQYDGSYVAKFSNAILYNLTLQHTSVGLSFRQTSAVIEQHKDVFGNGKLVGLNDHEVSKMVGVNVGANLQVLLDVLNHHDVRAFSLTSDESTHQGVSFFDVRIRVCVGGRLFNIHLVVVPFYDRHSAVNICKMICKLHDQLCSSWWHKLLSVSTDGENTMTRWKGGFVTLMDKSLPTKSYAYGVPRTRWTSSFRTQRAAATRLIVDYRVLDHRLHHQPSRQGVQCHTRQFATTQPLPVTANRDVLVHVKDQGTWVKDLFLLLTDEDQINVLREIARYVLRLVKGLSLVQGEHDSRNNTAAQLAPLVFPQHLYKMRMSYFIEHVLGPRHEMMVKAWCEELVDLIEQEHRAFIEVVRGCAPLKRSVDSHSFQTMFNDAWDALSAQPAFNHLRLFSSGLASAFANTTCVESDFSIFKVREGGLPFVPDGTIAGRRVPDETDGHHRQNAWLTQSGQVGVQLPKEVIL</sequence>
<organism evidence="1 2">
    <name type="scientific">Sphagnum troendelagicum</name>
    <dbReference type="NCBI Taxonomy" id="128251"/>
    <lineage>
        <taxon>Eukaryota</taxon>
        <taxon>Viridiplantae</taxon>
        <taxon>Streptophyta</taxon>
        <taxon>Embryophyta</taxon>
        <taxon>Bryophyta</taxon>
        <taxon>Sphagnophytina</taxon>
        <taxon>Sphagnopsida</taxon>
        <taxon>Sphagnales</taxon>
        <taxon>Sphagnaceae</taxon>
        <taxon>Sphagnum</taxon>
    </lineage>
</organism>